<organism evidence="1 2">
    <name type="scientific">Trichinella britovi</name>
    <name type="common">Parasitic roundworm</name>
    <dbReference type="NCBI Taxonomy" id="45882"/>
    <lineage>
        <taxon>Eukaryota</taxon>
        <taxon>Metazoa</taxon>
        <taxon>Ecdysozoa</taxon>
        <taxon>Nematoda</taxon>
        <taxon>Enoplea</taxon>
        <taxon>Dorylaimia</taxon>
        <taxon>Trichinellida</taxon>
        <taxon>Trichinellidae</taxon>
        <taxon>Trichinella</taxon>
    </lineage>
</organism>
<evidence type="ECO:0000313" key="1">
    <source>
        <dbReference type="EMBL" id="KRY46717.1"/>
    </source>
</evidence>
<dbReference type="AlphaFoldDB" id="A0A0V1CBQ1"/>
<dbReference type="EMBL" id="JYDI01000275">
    <property type="protein sequence ID" value="KRY46717.1"/>
    <property type="molecule type" value="Genomic_DNA"/>
</dbReference>
<protein>
    <submittedName>
        <fullName evidence="1">Uncharacterized protein</fullName>
    </submittedName>
</protein>
<proteinExistence type="predicted"/>
<gene>
    <name evidence="1" type="ORF">T03_11176</name>
</gene>
<reference evidence="1 2" key="1">
    <citation type="submission" date="2015-01" db="EMBL/GenBank/DDBJ databases">
        <title>Evolution of Trichinella species and genotypes.</title>
        <authorList>
            <person name="Korhonen P.K."/>
            <person name="Edoardo P."/>
            <person name="Giuseppe L.R."/>
            <person name="Gasser R.B."/>
        </authorList>
    </citation>
    <scope>NUCLEOTIDE SEQUENCE [LARGE SCALE GENOMIC DNA]</scope>
    <source>
        <strain evidence="1">ISS120</strain>
    </source>
</reference>
<comment type="caution">
    <text evidence="1">The sequence shown here is derived from an EMBL/GenBank/DDBJ whole genome shotgun (WGS) entry which is preliminary data.</text>
</comment>
<keyword evidence="2" id="KW-1185">Reference proteome</keyword>
<name>A0A0V1CBQ1_TRIBR</name>
<accession>A0A0V1CBQ1</accession>
<sequence>MVATTVVINRTADDNQPITAKITHQQSLYTSGYYCNLSDLQVSQKFILSIALVRSSCGKGFLCAMAGICHV</sequence>
<evidence type="ECO:0000313" key="2">
    <source>
        <dbReference type="Proteomes" id="UP000054653"/>
    </source>
</evidence>
<dbReference type="Proteomes" id="UP000054653">
    <property type="component" value="Unassembled WGS sequence"/>
</dbReference>